<evidence type="ECO:0000256" key="1">
    <source>
        <dbReference type="SAM" id="MobiDB-lite"/>
    </source>
</evidence>
<dbReference type="InterPro" id="IPR013552">
    <property type="entry name" value="Thioester_dom"/>
</dbReference>
<feature type="region of interest" description="Disordered" evidence="1">
    <location>
        <begin position="809"/>
        <end position="855"/>
    </location>
</feature>
<feature type="domain" description="Thioester" evidence="2">
    <location>
        <begin position="81"/>
        <end position="188"/>
    </location>
</feature>
<feature type="compositionally biased region" description="Basic and acidic residues" evidence="1">
    <location>
        <begin position="810"/>
        <end position="820"/>
    </location>
</feature>
<sequence length="1939" mass="217173">MRRIFEVLLALCMLVPAEGFRVFAETSEPSEPPAAGEEIPAELAAGSQLICEGRAATFDALTPERKGKKEFLSILKFDGEPAYCIEPEVTVQIQGERGPIYQSGVWDLLPEEKKTLCKRIAYFGYGNPLTGSDAETYAATQMLIWKVLGSESYDAINRSLSFRSSPDLGTSEGTEGRKNLDAIMNRILDLAESYDTVPSFAESEDGIRTYGMIYAMPLELNDDHGMLAHFSEESEEAHPGLSVVSNADQLLLKIEDPSFRNAVLTFRRKPEEWQAMQNGILLYTRPDHSQRLFAAGSENPVPRFQLAVTAETADLEIRKTDEYGRSGSWTAGTEFCFGMMKEDGTEGEAWKNPDGTVMICMADPDGVVRIRDLPAEHEFWIEERSASDRFQVARKHAIVKTGKGGTTASYVFVNQLRDVTLELIKQDEEDPERNLNEAEISVYEIGDLDLSGQEIPEGITERMPADTPSLTARQLLEHSDQGTLNNFRFNGWQYDIDQETPSEWIVDASPQKQKEHQERILSRYQLPERLEAGETFDLKRIVNMHGTFDPEDDEIAAYHLRIERVSGNLVMVSDLDPSEDILAAESTEPSYAHVAESAAAYGIGMEEGKRVTVDGISYALKNPSDHQVTLHRERIFRVDLDDPAPCISDLPDLRQLHTGDQFSKKIPGSDEVQTFAVASIGTREIIVETDGKKYVLTKPRWISQSDLPAEIEDRNTFEVKAVHPAEYDLSDSRGNSYHVSESGTVLKKTAEGTQAGQETDLSYAEVSCMQGDELSKTMSRTETIPYTGPAWEDLNESDWAYVHAGTLSEEEQKIPAKETPEPSEEPQPSVSEVPAASEAPASPVPSESSVPEPSAELTAVPMHWNENLKPAALHGDNDLEVQVISDGVSYTVHLHPSVPSDHASRRIDETVVFHLDGMQKAEYDISWNEDPFRMPFRIAPEESCSLIWTALPLHAEKGSLFEDKDGNAWTILSMDEKKREAVIQGRNGRWRIARSGQESILPLHYADLKPENAAEGNTFSIPYQRMLKSGDVIAKDEISYLVEETAPFRVSYLYEKDAPMKAEDLIGKTSLQVNGKTWTISSEENGTNLEQVISDDSGHTYHCFSEVISDQNQTARIHGEDPIRLRVKKPDAYVWQDLEHALHQEKQKGNHLCLDDRIWEIADISEQEIVLKDKGETRRITSGKEGGEDLYLEEVKQLPLELVTGDVYELKGRWMKLVSISSKHGTGRIARLTDLENHKSYTIEEKQEGTVHETERMHVRRAGTDYLLKEFGPADRWKLEQADTNVYLNAENETIRSEGTGTAILVSMKQDGTVLSRTRILFCNDQEEQDLDALPLFSGKTGHQYVRILDSSRHQAPIPGVELEFFSDENLKNKAGERTTDVYGAADLSDFAPGTYWYVSLKNEKKSFTVLPAEQMIGRLRIEGLKWGRTYLAVETKCPKGYEYGSMDPVQILNLEVSSEKDELHSVWTNRLRRLSIRVYKEDQDNQRTLLDNAWFHATDITYADGAEEKTDSLFSLADLPPETKAGDLIPVWPSRPDGKLHTYRIRDVKETEVILEEQQGETWAGTIVIPKQGVGASAPFLYSDLTRQAEELKTGAVFRIAEKQPRSILRFYRILSAETEAAEDLFGNASNRRRIVRATAADPRDSAAIPISIGKSSDQISRGEIDLGEAISGGIVIRRTMKRETVPVTFEELMNRPEFLSLKEGSTVRAMIRHTAPLPSYEIVAKAEKGKTFRYGTETWLAEDPQNGICSLHGQRFRIEKETSGAMEWNAEETLTVKEVIRKNGVISGVTLSDQSGNSWYLSSENKRTDAESGKAGIEVTVHPQNDPQKIAARTYTDADGRAVFTGLAEGTYVVEADGKTELRKVEKGMVSFADLRYGHRIRICETRSPLGYMIGDACTVIVPTSETNEDTVVNHRTNAKTTTTVRRVLKRRKMGTE</sequence>
<evidence type="ECO:0000313" key="3">
    <source>
        <dbReference type="EMBL" id="MSS57802.1"/>
    </source>
</evidence>
<dbReference type="Proteomes" id="UP000461880">
    <property type="component" value="Unassembled WGS sequence"/>
</dbReference>
<proteinExistence type="predicted"/>
<dbReference type="SUPFAM" id="SSF117074">
    <property type="entry name" value="Hypothetical protein PA1324"/>
    <property type="match status" value="1"/>
</dbReference>
<dbReference type="RefSeq" id="WP_154502891.1">
    <property type="nucleotide sequence ID" value="NZ_VUMN01000003.1"/>
</dbReference>
<gene>
    <name evidence="3" type="ORF">FYJ51_02650</name>
</gene>
<feature type="compositionally biased region" description="Low complexity" evidence="1">
    <location>
        <begin position="826"/>
        <end position="855"/>
    </location>
</feature>
<evidence type="ECO:0000259" key="2">
    <source>
        <dbReference type="Pfam" id="PF08341"/>
    </source>
</evidence>
<accession>A0A7X2NQR0</accession>
<keyword evidence="4" id="KW-1185">Reference proteome</keyword>
<dbReference type="EMBL" id="VUMN01000003">
    <property type="protein sequence ID" value="MSS57802.1"/>
    <property type="molecule type" value="Genomic_DNA"/>
</dbReference>
<comment type="caution">
    <text evidence="3">The sequence shown here is derived from an EMBL/GenBank/DDBJ whole genome shotgun (WGS) entry which is preliminary data.</text>
</comment>
<dbReference type="Gene3D" id="2.60.40.10">
    <property type="entry name" value="Immunoglobulins"/>
    <property type="match status" value="1"/>
</dbReference>
<protein>
    <recommendedName>
        <fullName evidence="2">Thioester domain-containing protein</fullName>
    </recommendedName>
</protein>
<dbReference type="Pfam" id="PF08341">
    <property type="entry name" value="TED"/>
    <property type="match status" value="1"/>
</dbReference>
<reference evidence="3 4" key="1">
    <citation type="submission" date="2019-08" db="EMBL/GenBank/DDBJ databases">
        <title>In-depth cultivation of the pig gut microbiome towards novel bacterial diversity and tailored functional studies.</title>
        <authorList>
            <person name="Wylensek D."/>
            <person name="Hitch T.C.A."/>
            <person name="Clavel T."/>
        </authorList>
    </citation>
    <scope>NUCLEOTIDE SEQUENCE [LARGE SCALE GENOMIC DNA]</scope>
    <source>
        <strain evidence="3 4">Oil+RF-744-GAM-WT-6</strain>
    </source>
</reference>
<feature type="compositionally biased region" description="Polar residues" evidence="1">
    <location>
        <begin position="732"/>
        <end position="743"/>
    </location>
</feature>
<name>A0A7X2NQR0_9FIRM</name>
<organism evidence="3 4">
    <name type="scientific">Stecheria intestinalis</name>
    <dbReference type="NCBI Taxonomy" id="2606630"/>
    <lineage>
        <taxon>Bacteria</taxon>
        <taxon>Bacillati</taxon>
        <taxon>Bacillota</taxon>
        <taxon>Erysipelotrichia</taxon>
        <taxon>Erysipelotrichales</taxon>
        <taxon>Erysipelotrichaceae</taxon>
        <taxon>Stecheria</taxon>
    </lineage>
</organism>
<evidence type="ECO:0000313" key="4">
    <source>
        <dbReference type="Proteomes" id="UP000461880"/>
    </source>
</evidence>
<dbReference type="InterPro" id="IPR013783">
    <property type="entry name" value="Ig-like_fold"/>
</dbReference>
<feature type="region of interest" description="Disordered" evidence="1">
    <location>
        <begin position="732"/>
        <end position="758"/>
    </location>
</feature>